<feature type="transmembrane region" description="Helical" evidence="4">
    <location>
        <begin position="742"/>
        <end position="764"/>
    </location>
</feature>
<feature type="region of interest" description="Disordered" evidence="3">
    <location>
        <begin position="1409"/>
        <end position="1437"/>
    </location>
</feature>
<dbReference type="Pfam" id="PF00560">
    <property type="entry name" value="LRR_1"/>
    <property type="match status" value="4"/>
</dbReference>
<evidence type="ECO:0000256" key="3">
    <source>
        <dbReference type="SAM" id="MobiDB-lite"/>
    </source>
</evidence>
<dbReference type="EMBL" id="BRYB01000479">
    <property type="protein sequence ID" value="GMI30829.1"/>
    <property type="molecule type" value="Genomic_DNA"/>
</dbReference>
<dbReference type="InterPro" id="IPR003591">
    <property type="entry name" value="Leu-rich_rpt_typical-subtyp"/>
</dbReference>
<gene>
    <name evidence="5" type="ORF">TeGR_g7226</name>
</gene>
<evidence type="ECO:0000256" key="4">
    <source>
        <dbReference type="SAM" id="Phobius"/>
    </source>
</evidence>
<evidence type="ECO:0000313" key="5">
    <source>
        <dbReference type="EMBL" id="GMI30829.1"/>
    </source>
</evidence>
<feature type="compositionally biased region" description="Polar residues" evidence="3">
    <location>
        <begin position="1097"/>
        <end position="1107"/>
    </location>
</feature>
<dbReference type="SMART" id="SM00369">
    <property type="entry name" value="LRR_TYP"/>
    <property type="match status" value="4"/>
</dbReference>
<feature type="transmembrane region" description="Helical" evidence="4">
    <location>
        <begin position="820"/>
        <end position="839"/>
    </location>
</feature>
<protein>
    <recommendedName>
        <fullName evidence="7">L domain-like protein</fullName>
    </recommendedName>
</protein>
<sequence>MSDQVLRTLHEFYYFTNGASWTESTNWPSDWSTPPSPSFPPYPSNPPLDPCSFLGVSCTPGTQTPAHLALPSNSLSGPLPASLFELPSLISINLYNNRLSGPLPASLSNATSLTSLYLDRNQLTQLPSIAAPKLSTFSVQINSLTNTIPPSLLSSAPLLTSFKVGYNHLSGTLPASIFSSNPILYYINTEFNKLSGPLPSFPPTVNKIEMEANYFSSTIPDSVFDASHLHTLTLFGNELSGTISPRIGELTRLYTLDLSRNQLTGPIPSSLGSCVSLKHMILSSNLLSGPLPPTLGNLQNVHHLHLNNNKLNGSLPAALAIPSLETLNLFDNQFSSVPPPKLQEMCVRTSCLATPNPFMCDEGSRIVGFVCMECPDPDSCGVGECLKGHEPDDYLCTSCPDNFYSAGSTCRSCGGTVGVFIYPLVSALTFLMLYLLYKFIRKRRPDIDLDLDLRTIIRIKQASAIAQLLTVLSAFSVAWPGWFLALASWLGRLTLPLTLNLPCAPSLTTLPRFSKGLIAFFCFYALIGLMVYAHKVKQIRARLSLEQLDMLKSLSAVLVTQSVLILLPMTLDGNSIIADSTEKLLDLFQSDPDDTSWRDERPDQEGADEWEQNMRHVLAMVWHMSASLFLAILSATLIIHTTLTLTKRCSARYARARAEHDNSSKDLEKSLAGEGQDPSGDPLLPFYSGFCLSYTPSSYAHETRALRMKTNSFLVPTVVNLAAFAVIGLSMVFTTALESSSFFLDVNLLPLAQASLESCTFIWIQKRYMRRLYERPYISTRRSRVFGDPLNDSEILACRVLCWSSVLMSIDVAVHRKGRAFDTSWFTNIVAVVSIVALVVAQRKLFWGGLVALAMAMRGKFDEFRESWSTSGSMRSFGGKSSSTLGDARPEPANSPVEKVKQLVTMRTMFAKKRNSVLTEAAAPLIEEMGRTVHARRMFELQRRLSGSKMVESERKRWAVPESPPPKTGLKIFLGYLGELGFFVICTILSIVCLGACCLHEKGPYVPFCVAIALQTSMEYERLRDGRNRREKDERASDSTSTSEEVLGRGGPEIELVHVQTSSGEGGNARDERSSSEFHVINPLAAAAAPKKRQTEPTRQWDLSSSATRVAERGPCLMPPDDENSPSFHFWCFYKQKNDVAIALRDSGYYPEDGSPAKVSCARPRKKGQSDGTPCKEGYEYVNSTDAFEDGGRYGQFVRLEDEARARMVREFGDTSNLDEVARRRKAAKLSVKAGCQTVPDASVAGEEAGGPEKQLPISIDEYFYVNDVQDRLPLMLEKNHEVKAKLENKELDEWSGTVAHLLEPLGVEFQWRRRHKDVIMVQFRMKDWVTNEVDIKGVPGVRLLTKDGVDKIEVPVTHMWVDLDTYEYRWFYHTHAFARKTLYVPFFLKKPIGWGIAWGSKMSVKGFDSKDGEGEGEGGSEEKGAALATKGGEASL</sequence>
<reference evidence="5 6" key="1">
    <citation type="journal article" date="2023" name="Commun. Biol.">
        <title>Genome analysis of Parmales, the sister group of diatoms, reveals the evolutionary specialization of diatoms from phago-mixotrophs to photoautotrophs.</title>
        <authorList>
            <person name="Ban H."/>
            <person name="Sato S."/>
            <person name="Yoshikawa S."/>
            <person name="Yamada K."/>
            <person name="Nakamura Y."/>
            <person name="Ichinomiya M."/>
            <person name="Sato N."/>
            <person name="Blanc-Mathieu R."/>
            <person name="Endo H."/>
            <person name="Kuwata A."/>
            <person name="Ogata H."/>
        </authorList>
    </citation>
    <scope>NUCLEOTIDE SEQUENCE [LARGE SCALE GENOMIC DNA]</scope>
</reference>
<comment type="caution">
    <text evidence="5">The sequence shown here is derived from an EMBL/GenBank/DDBJ whole genome shotgun (WGS) entry which is preliminary data.</text>
</comment>
<feature type="region of interest" description="Disordered" evidence="3">
    <location>
        <begin position="1087"/>
        <end position="1107"/>
    </location>
</feature>
<evidence type="ECO:0000256" key="2">
    <source>
        <dbReference type="ARBA" id="ARBA00022737"/>
    </source>
</evidence>
<evidence type="ECO:0000256" key="1">
    <source>
        <dbReference type="ARBA" id="ARBA00022614"/>
    </source>
</evidence>
<dbReference type="InterPro" id="IPR001611">
    <property type="entry name" value="Leu-rich_rpt"/>
</dbReference>
<keyword evidence="6" id="KW-1185">Reference proteome</keyword>
<evidence type="ECO:0000313" key="6">
    <source>
        <dbReference type="Proteomes" id="UP001165060"/>
    </source>
</evidence>
<dbReference type="SUPFAM" id="SSF52058">
    <property type="entry name" value="L domain-like"/>
    <property type="match status" value="1"/>
</dbReference>
<keyword evidence="4" id="KW-0472">Membrane</keyword>
<feature type="region of interest" description="Disordered" evidence="3">
    <location>
        <begin position="1154"/>
        <end position="1174"/>
    </location>
</feature>
<feature type="transmembrane region" description="Helical" evidence="4">
    <location>
        <begin position="464"/>
        <end position="490"/>
    </location>
</feature>
<feature type="transmembrane region" description="Helical" evidence="4">
    <location>
        <begin position="620"/>
        <end position="645"/>
    </location>
</feature>
<accession>A0ABQ6MQD8</accession>
<feature type="transmembrane region" description="Helical" evidence="4">
    <location>
        <begin position="516"/>
        <end position="533"/>
    </location>
</feature>
<feature type="transmembrane region" description="Helical" evidence="4">
    <location>
        <begin position="554"/>
        <end position="571"/>
    </location>
</feature>
<keyword evidence="2" id="KW-0677">Repeat</keyword>
<dbReference type="Gene3D" id="3.80.10.10">
    <property type="entry name" value="Ribonuclease Inhibitor"/>
    <property type="match status" value="2"/>
</dbReference>
<dbReference type="PANTHER" id="PTHR48065">
    <property type="entry name" value="OS10G0469600 PROTEIN"/>
    <property type="match status" value="1"/>
</dbReference>
<keyword evidence="4" id="KW-1133">Transmembrane helix</keyword>
<evidence type="ECO:0008006" key="7">
    <source>
        <dbReference type="Google" id="ProtNLM"/>
    </source>
</evidence>
<dbReference type="Proteomes" id="UP001165060">
    <property type="component" value="Unassembled WGS sequence"/>
</dbReference>
<name>A0ABQ6MQD8_9STRA</name>
<feature type="transmembrane region" description="Helical" evidence="4">
    <location>
        <begin position="713"/>
        <end position="736"/>
    </location>
</feature>
<dbReference type="InterPro" id="IPR032675">
    <property type="entry name" value="LRR_dom_sf"/>
</dbReference>
<proteinExistence type="predicted"/>
<feature type="region of interest" description="Disordered" evidence="3">
    <location>
        <begin position="869"/>
        <end position="896"/>
    </location>
</feature>
<keyword evidence="1" id="KW-0433">Leucine-rich repeat</keyword>
<feature type="region of interest" description="Disordered" evidence="3">
    <location>
        <begin position="1024"/>
        <end position="1053"/>
    </location>
</feature>
<feature type="compositionally biased region" description="Polar residues" evidence="3">
    <location>
        <begin position="869"/>
        <end position="885"/>
    </location>
</feature>
<feature type="transmembrane region" description="Helical" evidence="4">
    <location>
        <begin position="419"/>
        <end position="437"/>
    </location>
</feature>
<dbReference type="PROSITE" id="PS51450">
    <property type="entry name" value="LRR"/>
    <property type="match status" value="2"/>
</dbReference>
<keyword evidence="4" id="KW-0812">Transmembrane</keyword>
<organism evidence="5 6">
    <name type="scientific">Tetraparma gracilis</name>
    <dbReference type="NCBI Taxonomy" id="2962635"/>
    <lineage>
        <taxon>Eukaryota</taxon>
        <taxon>Sar</taxon>
        <taxon>Stramenopiles</taxon>
        <taxon>Ochrophyta</taxon>
        <taxon>Bolidophyceae</taxon>
        <taxon>Parmales</taxon>
        <taxon>Triparmaceae</taxon>
        <taxon>Tetraparma</taxon>
    </lineage>
</organism>
<dbReference type="PANTHER" id="PTHR48065:SF69">
    <property type="entry name" value="OS07G0466500 PROTEIN"/>
    <property type="match status" value="1"/>
</dbReference>
<feature type="compositionally biased region" description="Basic and acidic residues" evidence="3">
    <location>
        <begin position="1024"/>
        <end position="1037"/>
    </location>
</feature>